<evidence type="ECO:0000256" key="2">
    <source>
        <dbReference type="ARBA" id="ARBA00022723"/>
    </source>
</evidence>
<dbReference type="AlphaFoldDB" id="A0A2U1PF95"/>
<evidence type="ECO:0000256" key="3">
    <source>
        <dbReference type="ARBA" id="ARBA00022771"/>
    </source>
</evidence>
<dbReference type="STRING" id="35608.A0A2U1PF95"/>
<dbReference type="InterPro" id="IPR038508">
    <property type="entry name" value="ArfGAP_dom_sf"/>
</dbReference>
<evidence type="ECO:0000256" key="1">
    <source>
        <dbReference type="ARBA" id="ARBA00022468"/>
    </source>
</evidence>
<evidence type="ECO:0000313" key="10">
    <source>
        <dbReference type="Proteomes" id="UP000245207"/>
    </source>
</evidence>
<proteinExistence type="predicted"/>
<dbReference type="CDD" id="cd08204">
    <property type="entry name" value="ArfGap"/>
    <property type="match status" value="1"/>
</dbReference>
<dbReference type="CDD" id="cd04038">
    <property type="entry name" value="C2_ArfGAP"/>
    <property type="match status" value="1"/>
</dbReference>
<dbReference type="Pfam" id="PF01412">
    <property type="entry name" value="ArfGap"/>
    <property type="match status" value="1"/>
</dbReference>
<reference evidence="9 10" key="1">
    <citation type="journal article" date="2018" name="Mol. Plant">
        <title>The genome of Artemisia annua provides insight into the evolution of Asteraceae family and artemisinin biosynthesis.</title>
        <authorList>
            <person name="Shen Q."/>
            <person name="Zhang L."/>
            <person name="Liao Z."/>
            <person name="Wang S."/>
            <person name="Yan T."/>
            <person name="Shi P."/>
            <person name="Liu M."/>
            <person name="Fu X."/>
            <person name="Pan Q."/>
            <person name="Wang Y."/>
            <person name="Lv Z."/>
            <person name="Lu X."/>
            <person name="Zhang F."/>
            <person name="Jiang W."/>
            <person name="Ma Y."/>
            <person name="Chen M."/>
            <person name="Hao X."/>
            <person name="Li L."/>
            <person name="Tang Y."/>
            <person name="Lv G."/>
            <person name="Zhou Y."/>
            <person name="Sun X."/>
            <person name="Brodelius P.E."/>
            <person name="Rose J.K.C."/>
            <person name="Tang K."/>
        </authorList>
    </citation>
    <scope>NUCLEOTIDE SEQUENCE [LARGE SCALE GENOMIC DNA]</scope>
    <source>
        <strain evidence="10">cv. Huhao1</strain>
        <tissue evidence="9">Leaf</tissue>
    </source>
</reference>
<dbReference type="SMART" id="SM00239">
    <property type="entry name" value="C2"/>
    <property type="match status" value="1"/>
</dbReference>
<dbReference type="PRINTS" id="PR00405">
    <property type="entry name" value="REVINTRACTNG"/>
</dbReference>
<dbReference type="FunFam" id="1.10.220.150:FF:000011">
    <property type="entry name" value="Arf-GAP with dual PH domain-containing protein 1"/>
    <property type="match status" value="1"/>
</dbReference>
<dbReference type="InterPro" id="IPR035892">
    <property type="entry name" value="C2_domain_sf"/>
</dbReference>
<keyword evidence="1" id="KW-0343">GTPase activation</keyword>
<dbReference type="GO" id="GO:0005096">
    <property type="term" value="F:GTPase activator activity"/>
    <property type="evidence" value="ECO:0007669"/>
    <property type="project" value="UniProtKB-KW"/>
</dbReference>
<evidence type="ECO:0000259" key="7">
    <source>
        <dbReference type="PROSITE" id="PS50004"/>
    </source>
</evidence>
<evidence type="ECO:0000313" key="9">
    <source>
        <dbReference type="EMBL" id="PWA84403.1"/>
    </source>
</evidence>
<dbReference type="InterPro" id="IPR001164">
    <property type="entry name" value="ArfGAP_dom"/>
</dbReference>
<dbReference type="EMBL" id="PKPP01001233">
    <property type="protein sequence ID" value="PWA84403.1"/>
    <property type="molecule type" value="Genomic_DNA"/>
</dbReference>
<dbReference type="Pfam" id="PF00168">
    <property type="entry name" value="C2"/>
    <property type="match status" value="2"/>
</dbReference>
<accession>A0A2U1PF95</accession>
<dbReference type="GO" id="GO:0005543">
    <property type="term" value="F:phospholipid binding"/>
    <property type="evidence" value="ECO:0007669"/>
    <property type="project" value="InterPro"/>
</dbReference>
<dbReference type="SMART" id="SM00105">
    <property type="entry name" value="ArfGap"/>
    <property type="match status" value="1"/>
</dbReference>
<evidence type="ECO:0000256" key="4">
    <source>
        <dbReference type="ARBA" id="ARBA00022833"/>
    </source>
</evidence>
<dbReference type="InterPro" id="IPR044518">
    <property type="entry name" value="ARF_GAP_AGD11/12/13"/>
</dbReference>
<comment type="caution">
    <text evidence="9">The sequence shown here is derived from an EMBL/GenBank/DDBJ whole genome shotgun (WGS) entry which is preliminary data.</text>
</comment>
<keyword evidence="2" id="KW-0479">Metal-binding</keyword>
<dbReference type="SUPFAM" id="SSF49562">
    <property type="entry name" value="C2 domain (Calcium/lipid-binding domain, CaLB)"/>
    <property type="match status" value="1"/>
</dbReference>
<feature type="domain" description="C2" evidence="7">
    <location>
        <begin position="147"/>
        <end position="292"/>
    </location>
</feature>
<dbReference type="GO" id="GO:0008270">
    <property type="term" value="F:zinc ion binding"/>
    <property type="evidence" value="ECO:0007669"/>
    <property type="project" value="UniProtKB-KW"/>
</dbReference>
<keyword evidence="4" id="KW-0862">Zinc</keyword>
<dbReference type="InterPro" id="IPR000008">
    <property type="entry name" value="C2_dom"/>
</dbReference>
<dbReference type="SUPFAM" id="SSF57863">
    <property type="entry name" value="ArfGap/RecO-like zinc finger"/>
    <property type="match status" value="1"/>
</dbReference>
<dbReference type="Proteomes" id="UP000245207">
    <property type="component" value="Unassembled WGS sequence"/>
</dbReference>
<keyword evidence="3 6" id="KW-0863">Zinc-finger</keyword>
<organism evidence="9 10">
    <name type="scientific">Artemisia annua</name>
    <name type="common">Sweet wormwood</name>
    <dbReference type="NCBI Taxonomy" id="35608"/>
    <lineage>
        <taxon>Eukaryota</taxon>
        <taxon>Viridiplantae</taxon>
        <taxon>Streptophyta</taxon>
        <taxon>Embryophyta</taxon>
        <taxon>Tracheophyta</taxon>
        <taxon>Spermatophyta</taxon>
        <taxon>Magnoliopsida</taxon>
        <taxon>eudicotyledons</taxon>
        <taxon>Gunneridae</taxon>
        <taxon>Pentapetalae</taxon>
        <taxon>asterids</taxon>
        <taxon>campanulids</taxon>
        <taxon>Asterales</taxon>
        <taxon>Asteraceae</taxon>
        <taxon>Asteroideae</taxon>
        <taxon>Anthemideae</taxon>
        <taxon>Artemisiinae</taxon>
        <taxon>Artemisia</taxon>
    </lineage>
</organism>
<feature type="domain" description="Arf-GAP" evidence="8">
    <location>
        <begin position="15"/>
        <end position="143"/>
    </location>
</feature>
<sequence>MNRQPSAVAKSSSGNRRLKELLQQRDNRTCADCGAPDPKWASANIGVFICLKCCGVHRSLGVHISKVLSVTLDSWTDAEVDAMIEVGGNASANSIYEAYIPQGISKPGPDASQDHRSNFIRSKYELQEFLKPSLRILSTNASSLKASLSKKAMKTMPSTKGMVEFIGVLKITVVKGKNLAVRDMLSSDPYVVLTLGHQWYILAFNCKEIDLGLRLSEKGVFGECLDKAQTTVRNSNLNPVWNEELMLSVPQNYKPVKLQVFDHDTFSADDIMGEVEIDIQPLITSAMAFGDAGILDDMQIGKWLKSHDNALVEDSTVNIIDGKVTQEVTLKLQNVESGEIDLRIEWMPLDQ</sequence>
<dbReference type="PROSITE" id="PS50115">
    <property type="entry name" value="ARFGAP"/>
    <property type="match status" value="1"/>
</dbReference>
<gene>
    <name evidence="9" type="ORF">CTI12_AA158740</name>
</gene>
<dbReference type="InterPro" id="IPR037278">
    <property type="entry name" value="ARFGAP/RecO"/>
</dbReference>
<dbReference type="PANTHER" id="PTHR46220:SF1">
    <property type="entry name" value="ADP-RIBOSYLATION FACTOR GTPASE-ACTIVATING PROTEIN AGD12"/>
    <property type="match status" value="1"/>
</dbReference>
<dbReference type="OrthoDB" id="73919at2759"/>
<evidence type="ECO:0000259" key="8">
    <source>
        <dbReference type="PROSITE" id="PS50115"/>
    </source>
</evidence>
<keyword evidence="5" id="KW-0106">Calcium</keyword>
<dbReference type="PROSITE" id="PS50004">
    <property type="entry name" value="C2"/>
    <property type="match status" value="1"/>
</dbReference>
<dbReference type="FunFam" id="2.60.40.150:FF:000190">
    <property type="entry name" value="ADP-ribosylation factor GTPase-activating protein AGD12"/>
    <property type="match status" value="1"/>
</dbReference>
<evidence type="ECO:0000256" key="6">
    <source>
        <dbReference type="PROSITE-ProRule" id="PRU00288"/>
    </source>
</evidence>
<dbReference type="Gene3D" id="1.10.220.150">
    <property type="entry name" value="Arf GTPase activating protein"/>
    <property type="match status" value="1"/>
</dbReference>
<dbReference type="PANTHER" id="PTHR46220">
    <property type="entry name" value="ADP-RIBOSYLATION FACTOR GTPASE-ACTIVATING PROTEIN AGD12"/>
    <property type="match status" value="1"/>
</dbReference>
<protein>
    <submittedName>
        <fullName evidence="9">ADP-ribosylation factor GTPase-activating protein AGD12</fullName>
    </submittedName>
</protein>
<dbReference type="Gene3D" id="2.60.40.150">
    <property type="entry name" value="C2 domain"/>
    <property type="match status" value="1"/>
</dbReference>
<name>A0A2U1PF95_ARTAN</name>
<keyword evidence="10" id="KW-1185">Reference proteome</keyword>
<evidence type="ECO:0000256" key="5">
    <source>
        <dbReference type="ARBA" id="ARBA00022837"/>
    </source>
</evidence>